<dbReference type="CDD" id="cd03398">
    <property type="entry name" value="PAP2_haloperoxidase"/>
    <property type="match status" value="1"/>
</dbReference>
<organism evidence="3 4">
    <name type="scientific">Ramlibacter ginsenosidimutans</name>
    <dbReference type="NCBI Taxonomy" id="502333"/>
    <lineage>
        <taxon>Bacteria</taxon>
        <taxon>Pseudomonadati</taxon>
        <taxon>Pseudomonadota</taxon>
        <taxon>Betaproteobacteria</taxon>
        <taxon>Burkholderiales</taxon>
        <taxon>Comamonadaceae</taxon>
        <taxon>Ramlibacter</taxon>
    </lineage>
</organism>
<dbReference type="EMBL" id="JAEPWM010000003">
    <property type="protein sequence ID" value="MBK6006594.1"/>
    <property type="molecule type" value="Genomic_DNA"/>
</dbReference>
<accession>A0A934TSF9</accession>
<sequence length="410" mass="44411">MKQIRPSPWLSGLLCAAALLPLSAARADVVADWNERAVSAVYAARMTPDMQARTMAMMHIAMFEALNSLQPRYAPYRAVLQVEERADPSAATAVAAHDVLVLVCPEQAKDIDAGLQADLAKVPDGPEKEAGTRLGQRAAAAMLAEREHDGATAPITYRPFTQPGRYVPTTLPQSSTWMGVKPFALKSSDQFRPPPPIALSSARWAADYNEVKHMGAKIGSARSADQNDIANFWQLTGVATYNPLTRHEAVVHKLDLLDSARLFALSSMATADAAIAIFDAKYAYNFWRPITAIRNGDIDGNDATERDATWEPLINTPMHPEYPCAHCTFQGAAAGVLQVLYGDAVPKVTLTSTAAPGITRSYERLSDYVAEVIDGRIYEGVHYRSSGEAGAALGRKVADEVVRTQLVPVH</sequence>
<dbReference type="Pfam" id="PF01569">
    <property type="entry name" value="PAP2"/>
    <property type="match status" value="1"/>
</dbReference>
<evidence type="ECO:0000259" key="2">
    <source>
        <dbReference type="Pfam" id="PF01569"/>
    </source>
</evidence>
<evidence type="ECO:0000256" key="1">
    <source>
        <dbReference type="SAM" id="SignalP"/>
    </source>
</evidence>
<evidence type="ECO:0000313" key="4">
    <source>
        <dbReference type="Proteomes" id="UP000630528"/>
    </source>
</evidence>
<dbReference type="Gene3D" id="1.10.606.20">
    <property type="match status" value="1"/>
</dbReference>
<gene>
    <name evidence="3" type="ORF">JJB11_10865</name>
</gene>
<feature type="domain" description="Phosphatidic acid phosphatase type 2/haloperoxidase" evidence="2">
    <location>
        <begin position="264"/>
        <end position="395"/>
    </location>
</feature>
<keyword evidence="1" id="KW-0732">Signal</keyword>
<dbReference type="Proteomes" id="UP000630528">
    <property type="component" value="Unassembled WGS sequence"/>
</dbReference>
<protein>
    <submittedName>
        <fullName evidence="3">Vanadium-dependent haloperoxidase</fullName>
    </submittedName>
</protein>
<reference evidence="3" key="2">
    <citation type="submission" date="2021-01" db="EMBL/GenBank/DDBJ databases">
        <authorList>
            <person name="Kang M."/>
        </authorList>
    </citation>
    <scope>NUCLEOTIDE SEQUENCE</scope>
    <source>
        <strain evidence="3">KACC 17527</strain>
    </source>
</reference>
<keyword evidence="4" id="KW-1185">Reference proteome</keyword>
<evidence type="ECO:0000313" key="3">
    <source>
        <dbReference type="EMBL" id="MBK6006594.1"/>
    </source>
</evidence>
<dbReference type="InterPro" id="IPR036938">
    <property type="entry name" value="PAP2/HPO_sf"/>
</dbReference>
<feature type="signal peptide" evidence="1">
    <location>
        <begin position="1"/>
        <end position="27"/>
    </location>
</feature>
<dbReference type="PANTHER" id="PTHR34599:SF1">
    <property type="entry name" value="PHOSPHATIDIC ACID PHOSPHATASE TYPE 2_HALOPEROXIDASE DOMAIN-CONTAINING PROTEIN"/>
    <property type="match status" value="1"/>
</dbReference>
<name>A0A934TSF9_9BURK</name>
<reference evidence="3" key="1">
    <citation type="journal article" date="2012" name="J. Microbiol. Biotechnol.">
        <title>Ramlibacter ginsenosidimutans sp. nov., with ginsenoside-converting activity.</title>
        <authorList>
            <person name="Wang L."/>
            <person name="An D.S."/>
            <person name="Kim S.G."/>
            <person name="Jin F.X."/>
            <person name="Kim S.C."/>
            <person name="Lee S.T."/>
            <person name="Im W.T."/>
        </authorList>
    </citation>
    <scope>NUCLEOTIDE SEQUENCE</scope>
    <source>
        <strain evidence="3">KACC 17527</strain>
    </source>
</reference>
<dbReference type="InterPro" id="IPR000326">
    <property type="entry name" value="PAP2/HPO"/>
</dbReference>
<proteinExistence type="predicted"/>
<dbReference type="RefSeq" id="WP_201170301.1">
    <property type="nucleotide sequence ID" value="NZ_JAEPWM010000003.1"/>
</dbReference>
<dbReference type="AlphaFoldDB" id="A0A934TSF9"/>
<dbReference type="InterPro" id="IPR052559">
    <property type="entry name" value="V-haloperoxidase"/>
</dbReference>
<comment type="caution">
    <text evidence="3">The sequence shown here is derived from an EMBL/GenBank/DDBJ whole genome shotgun (WGS) entry which is preliminary data.</text>
</comment>
<dbReference type="PANTHER" id="PTHR34599">
    <property type="entry name" value="PEROXIDASE-RELATED"/>
    <property type="match status" value="1"/>
</dbReference>
<feature type="chain" id="PRO_5037220399" evidence="1">
    <location>
        <begin position="28"/>
        <end position="410"/>
    </location>
</feature>
<dbReference type="SUPFAM" id="SSF48317">
    <property type="entry name" value="Acid phosphatase/Vanadium-dependent haloperoxidase"/>
    <property type="match status" value="1"/>
</dbReference>